<organism evidence="1 2">
    <name type="scientific">Clostridium sartagoforme</name>
    <dbReference type="NCBI Taxonomy" id="84031"/>
    <lineage>
        <taxon>Bacteria</taxon>
        <taxon>Bacillati</taxon>
        <taxon>Bacillota</taxon>
        <taxon>Clostridia</taxon>
        <taxon>Eubacteriales</taxon>
        <taxon>Clostridiaceae</taxon>
        <taxon>Clostridium</taxon>
    </lineage>
</organism>
<dbReference type="AlphaFoldDB" id="A0A4S2DD99"/>
<gene>
    <name evidence="1" type="ORF">E5347_16265</name>
</gene>
<sequence length="68" mass="8028">MNLKIKDIDKNTCIVCSKELVDDIINDGCLLCHECNNETVSLKVTDKKYEYYKERIKKWLISNFKIIT</sequence>
<accession>A0A4S2DD99</accession>
<dbReference type="Pfam" id="PF10764">
    <property type="entry name" value="Gin"/>
    <property type="match status" value="1"/>
</dbReference>
<reference evidence="1 2" key="1">
    <citation type="submission" date="2019-04" db="EMBL/GenBank/DDBJ databases">
        <title>Microbes associate with the intestines of laboratory mice.</title>
        <authorList>
            <person name="Navarre W."/>
            <person name="Wong E."/>
            <person name="Huang K."/>
            <person name="Tropini C."/>
            <person name="Ng K."/>
            <person name="Yu B."/>
        </authorList>
    </citation>
    <scope>NUCLEOTIDE SEQUENCE [LARGE SCALE GENOMIC DNA]</scope>
    <source>
        <strain evidence="1 2">NM50_B9-20</strain>
    </source>
</reference>
<evidence type="ECO:0000313" key="1">
    <source>
        <dbReference type="EMBL" id="TGY39866.1"/>
    </source>
</evidence>
<evidence type="ECO:0000313" key="2">
    <source>
        <dbReference type="Proteomes" id="UP000306888"/>
    </source>
</evidence>
<dbReference type="EMBL" id="SRYR01000019">
    <property type="protein sequence ID" value="TGY39866.1"/>
    <property type="molecule type" value="Genomic_DNA"/>
</dbReference>
<evidence type="ECO:0008006" key="3">
    <source>
        <dbReference type="Google" id="ProtNLM"/>
    </source>
</evidence>
<dbReference type="Proteomes" id="UP000306888">
    <property type="component" value="Unassembled WGS sequence"/>
</dbReference>
<protein>
    <recommendedName>
        <fullName evidence="3">Inhibitor of sigma-G Gin</fullName>
    </recommendedName>
</protein>
<comment type="caution">
    <text evidence="1">The sequence shown here is derived from an EMBL/GenBank/DDBJ whole genome shotgun (WGS) entry which is preliminary data.</text>
</comment>
<keyword evidence="2" id="KW-1185">Reference proteome</keyword>
<proteinExistence type="predicted"/>
<dbReference type="InterPro" id="IPR019700">
    <property type="entry name" value="Sigma-G_inhibitor_Gin"/>
</dbReference>
<name>A0A4S2DD99_9CLOT</name>